<evidence type="ECO:0000259" key="5">
    <source>
        <dbReference type="Pfam" id="PF02927"/>
    </source>
</evidence>
<accession>A0A2R5F3K7</accession>
<keyword evidence="7" id="KW-1185">Reference proteome</keyword>
<dbReference type="AlphaFoldDB" id="A0A2R5F3K7"/>
<sequence>MTSVTRIGERAKKFLLIGLGLAVVLQALVWAPATTYAAVKPLPDPNTPLIFDDFDNNGEFKQAWQNWYNQSGGTGTFSKVTVDTFKVGKFAQTPTSSASLAKFEPWHQTVDLSGYRYLNFRMKNPGYPNARIRIVINDGYKNYDMTGGFAAIPTTWTDTQIDLDALSPKINKKRIRFEVWLKQTATGYGEILMDHITGTTDNTGSSPTLSAAPLTSNSGTINNQNTTYTFKATYTDADNNKPIAMQVVFGDKAYNMREADFTDTNYADGKDYIYLSKLPVGTTSYYFRAADGSSPAATTTPQSSPTVAQSSNIVDVLVSQVGYGANDYKNAIITSTTFLSDTSYQILDGSNTSLHSGHMTYKGMTWGKYVYVVEFPNIKTIGDNYTIKTNGISSFPFPITDNVWDDYKDEMTAFYRIQRASVATSDAYPPGYSTIPPSDKVFHPAGHLDDAISLDGTTSYNLTGGHYDAGDYGKYGANQWVGAEIVLAYLRNVDSPSVKFDNDNNDIPDLIDEAMFASDYLVKFANLFDGAMYNISHHGAFVHPNKETDGIPGNSDDRKLRTDVLSVEGSGKGAATLAATARAIRTAIAEGDVPTSLITDLTASANEYEAAAITMYDFMAANLTTTPQHGDPNKSKIFADVEMYLLTNDVAYKNAATAAASALTFDDLSSTAYWSMRPIALAEFYPVADTATQAHIKNLLDQQFHYVLSLMDDTPYGVMNQFSNFGVNEPLMSYIGDMMRYYELFGDPDTLRVIQRAMYWVYGQNPWNISWVSGIGSDYVDFLHTRLDEEAGNSAGQGVVIPGAMVSGANIKNTKDFYSISPWYEDRYQGADNMNQWRYNEYSINIQAGMLYTVMGLSTINNAATSPSNLPELQVLSPIIGDYVRGDVTVFTSTNAGTPEVRTGGAYVPMTLDGAAYKYTFDTSALNPLSNHIMRIRGNDTSGNYSFSHMHYTVARPLPDPSHPLLFDNFDGKGVWGSIGHHWVNWWNQNGGNNEGTFSKVLDTPGNNVGKFTQNPSQTSSEARFQHWNESFNVDGYRYVNMKVKNPNHPNLRLKVSISDGTNSYSLTGGWISIPTTWTDLQFDTSAAPANMNRKKAVLTIWLKQTVKGYGEMFMDDFQFTNTASGTAPTLTAGSVSAATGNSQTNFTFNVTYTDSDNQAPYVVEAVIDGVVRQMVEVNASDTNYADGKAYRLVTRLSKGIHSYYFTTTDKTSDAVSTTVATGPSVS</sequence>
<keyword evidence="3" id="KW-0624">Polysaccharide degradation</keyword>
<dbReference type="SUPFAM" id="SSF81296">
    <property type="entry name" value="E set domains"/>
    <property type="match status" value="1"/>
</dbReference>
<evidence type="ECO:0000256" key="2">
    <source>
        <dbReference type="ARBA" id="ARBA00023277"/>
    </source>
</evidence>
<dbReference type="Gene3D" id="1.50.10.10">
    <property type="match status" value="1"/>
</dbReference>
<dbReference type="Pfam" id="PF00759">
    <property type="entry name" value="Glyco_hydro_9"/>
    <property type="match status" value="1"/>
</dbReference>
<dbReference type="InterPro" id="IPR012341">
    <property type="entry name" value="6hp_glycosidase-like_sf"/>
</dbReference>
<dbReference type="InterPro" id="IPR004197">
    <property type="entry name" value="Cellulase_Ig-like"/>
</dbReference>
<comment type="caution">
    <text evidence="6">The sequence shown here is derived from an EMBL/GenBank/DDBJ whole genome shotgun (WGS) entry which is preliminary data.</text>
</comment>
<dbReference type="SUPFAM" id="SSF48208">
    <property type="entry name" value="Six-hairpin glycosidases"/>
    <property type="match status" value="1"/>
</dbReference>
<feature type="domain" description="Glycoside hydrolase family 9" evidence="4">
    <location>
        <begin position="409"/>
        <end position="853"/>
    </location>
</feature>
<evidence type="ECO:0000313" key="6">
    <source>
        <dbReference type="EMBL" id="GBG10601.1"/>
    </source>
</evidence>
<dbReference type="Pfam" id="PF02927">
    <property type="entry name" value="CelD_N"/>
    <property type="match status" value="1"/>
</dbReference>
<protein>
    <submittedName>
        <fullName evidence="6">Uncharacterized protein</fullName>
    </submittedName>
</protein>
<dbReference type="EMBL" id="BDQX01000339">
    <property type="protein sequence ID" value="GBG10601.1"/>
    <property type="molecule type" value="Genomic_DNA"/>
</dbReference>
<dbReference type="InterPro" id="IPR008928">
    <property type="entry name" value="6-hairpin_glycosidase_sf"/>
</dbReference>
<organism evidence="6 7">
    <name type="scientific">Paenibacillus agaridevorans</name>
    <dbReference type="NCBI Taxonomy" id="171404"/>
    <lineage>
        <taxon>Bacteria</taxon>
        <taxon>Bacillati</taxon>
        <taxon>Bacillota</taxon>
        <taxon>Bacilli</taxon>
        <taxon>Bacillales</taxon>
        <taxon>Paenibacillaceae</taxon>
        <taxon>Paenibacillus</taxon>
    </lineage>
</organism>
<reference evidence="6 7" key="1">
    <citation type="submission" date="2017-08" db="EMBL/GenBank/DDBJ databases">
        <title>Substantial Increase in Enzyme Production by Combined Drug-Resistance Mutations in Paenibacillus agaridevorans.</title>
        <authorList>
            <person name="Tanaka Y."/>
            <person name="Funane K."/>
            <person name="Hosaka T."/>
            <person name="Shiwa Y."/>
            <person name="Fujita N."/>
            <person name="Miyazaki T."/>
            <person name="Yoshikawa H."/>
            <person name="Murakami K."/>
            <person name="Kasahara K."/>
            <person name="Inaoka T."/>
            <person name="Hiraga Y."/>
            <person name="Ochi K."/>
        </authorList>
    </citation>
    <scope>NUCLEOTIDE SEQUENCE [LARGE SCALE GENOMIC DNA]</scope>
    <source>
        <strain evidence="6 7">T-3040</strain>
    </source>
</reference>
<keyword evidence="2" id="KW-0119">Carbohydrate metabolism</keyword>
<dbReference type="GO" id="GO:0000272">
    <property type="term" value="P:polysaccharide catabolic process"/>
    <property type="evidence" value="ECO:0007669"/>
    <property type="project" value="UniProtKB-KW"/>
</dbReference>
<dbReference type="GO" id="GO:0008810">
    <property type="term" value="F:cellulase activity"/>
    <property type="evidence" value="ECO:0007669"/>
    <property type="project" value="InterPro"/>
</dbReference>
<name>A0A2R5F3K7_9BACL</name>
<comment type="similarity">
    <text evidence="1">Belongs to the glycosyl hydrolase 9 (cellulase E) family.</text>
</comment>
<dbReference type="InterPro" id="IPR014756">
    <property type="entry name" value="Ig_E-set"/>
</dbReference>
<evidence type="ECO:0000256" key="1">
    <source>
        <dbReference type="ARBA" id="ARBA00007072"/>
    </source>
</evidence>
<proteinExistence type="inferred from homology"/>
<dbReference type="InterPro" id="IPR013783">
    <property type="entry name" value="Ig-like_fold"/>
</dbReference>
<gene>
    <name evidence="6" type="ORF">PAT3040_05352</name>
</gene>
<dbReference type="Gene3D" id="2.60.40.10">
    <property type="entry name" value="Immunoglobulins"/>
    <property type="match status" value="1"/>
</dbReference>
<dbReference type="RefSeq" id="WP_181376852.1">
    <property type="nucleotide sequence ID" value="NZ_BDQX01000339.1"/>
</dbReference>
<evidence type="ECO:0000313" key="7">
    <source>
        <dbReference type="Proteomes" id="UP000245202"/>
    </source>
</evidence>
<dbReference type="Proteomes" id="UP000245202">
    <property type="component" value="Unassembled WGS sequence"/>
</dbReference>
<dbReference type="InterPro" id="IPR001701">
    <property type="entry name" value="Glyco_hydro_9"/>
</dbReference>
<evidence type="ECO:0000256" key="3">
    <source>
        <dbReference type="ARBA" id="ARBA00023326"/>
    </source>
</evidence>
<dbReference type="CDD" id="cd02850">
    <property type="entry name" value="E_set_Cellulase_N"/>
    <property type="match status" value="1"/>
</dbReference>
<feature type="domain" description="Cellulase Ig-like" evidence="5">
    <location>
        <begin position="316"/>
        <end position="393"/>
    </location>
</feature>
<evidence type="ECO:0000259" key="4">
    <source>
        <dbReference type="Pfam" id="PF00759"/>
    </source>
</evidence>